<dbReference type="Gene3D" id="2.160.20.10">
    <property type="entry name" value="Single-stranded right-handed beta-helix, Pectin lyase-like"/>
    <property type="match status" value="2"/>
</dbReference>
<dbReference type="InterPro" id="IPR006633">
    <property type="entry name" value="Carb-bd_sugar_hydrolysis-dom"/>
</dbReference>
<keyword evidence="4" id="KW-0812">Transmembrane</keyword>
<dbReference type="EMBL" id="AZAJ01000001">
    <property type="protein sequence ID" value="ETA68055.1"/>
    <property type="molecule type" value="Genomic_DNA"/>
</dbReference>
<evidence type="ECO:0000256" key="2">
    <source>
        <dbReference type="ARBA" id="ARBA00022737"/>
    </source>
</evidence>
<keyword evidence="4" id="KW-1133">Transmembrane helix</keyword>
<evidence type="ECO:0000259" key="5">
    <source>
        <dbReference type="SMART" id="SM00722"/>
    </source>
</evidence>
<feature type="transmembrane region" description="Helical" evidence="4">
    <location>
        <begin position="373"/>
        <end position="392"/>
    </location>
</feature>
<organism evidence="6 7">
    <name type="scientific">Methanolobus tindarius DSM 2278</name>
    <dbReference type="NCBI Taxonomy" id="1090322"/>
    <lineage>
        <taxon>Archaea</taxon>
        <taxon>Methanobacteriati</taxon>
        <taxon>Methanobacteriota</taxon>
        <taxon>Stenosarchaea group</taxon>
        <taxon>Methanomicrobia</taxon>
        <taxon>Methanosarcinales</taxon>
        <taxon>Methanosarcinaceae</taxon>
        <taxon>Methanolobus</taxon>
    </lineage>
</organism>
<proteinExistence type="predicted"/>
<sequence length="534" mass="60126">MIFLFLTVSCVSATTITVGDNSNTNNSFSSIQDAIDQAQKNDSIIIYSGTYSETLKVDKPLSIRSSSLEPDDVVITSNNSSASIIHITADNVRISGLTVKGDSTNPSVAGIFIEKSKNCHVSNNIISNTQDGFYIESSSGNEIQNNTVLSNTEHGMYLLASTLSKLENNNILNNKRGLYVDESDQITIKDNKFSNNQMYGIALRKSSLCTITENQLVLNNIGLALTSSDENTVFGNNLNENNQYGLNVWHSNSNSVTDNYFSENKNSGIRLISLSSNNIFERNSFYSNLNGITIESTDNNIIKNNKFRSNEEYAIYHRFPDDKNTIEDNSFADNRAENIKLSPLQDILIVIITLIVLTIIAFHFGLSWLKKGLFGLVILIIISVILLLAWYFPFEAGMTENVEITNMQWTDNEAINETHTRGTLSFDLIYNDKYAYPNGFGDILSADIHISSRRLPSGNYELRYQEPLTLEYMEEYHYRQRLDLERENQDVLIQLYAEVFYDYPNPAYGDSKVEELGMDVLQINQSASDWSQAL</sequence>
<keyword evidence="2" id="KW-0677">Repeat</keyword>
<dbReference type="InterPro" id="IPR012334">
    <property type="entry name" value="Pectin_lyas_fold"/>
</dbReference>
<comment type="caution">
    <text evidence="6">The sequence shown here is derived from an EMBL/GenBank/DDBJ whole genome shotgun (WGS) entry which is preliminary data.</text>
</comment>
<comment type="pathway">
    <text evidence="1">Protein modification; protein ubiquitination.</text>
</comment>
<dbReference type="SMART" id="SM00722">
    <property type="entry name" value="CASH"/>
    <property type="match status" value="1"/>
</dbReference>
<dbReference type="InterPro" id="IPR022441">
    <property type="entry name" value="Para_beta_helix_rpt-2"/>
</dbReference>
<protein>
    <submittedName>
        <fullName evidence="6">Parallel beta-helix repeat (Two copies)</fullName>
    </submittedName>
</protein>
<evidence type="ECO:0000313" key="7">
    <source>
        <dbReference type="Proteomes" id="UP000019483"/>
    </source>
</evidence>
<keyword evidence="3" id="KW-0833">Ubl conjugation pathway</keyword>
<reference evidence="6 7" key="1">
    <citation type="submission" date="2013-08" db="EMBL/GenBank/DDBJ databases">
        <authorList>
            <consortium name="DOE Joint Genome Institute"/>
            <person name="Eisen J."/>
            <person name="Huntemann M."/>
            <person name="Han J."/>
            <person name="Chen A."/>
            <person name="Kyrpides N."/>
            <person name="Mavromatis K."/>
            <person name="Markowitz V."/>
            <person name="Palaniappan K."/>
            <person name="Ivanova N."/>
            <person name="Schaumberg A."/>
            <person name="Pati A."/>
            <person name="Liolios K."/>
            <person name="Nordberg H.P."/>
            <person name="Cantor M.N."/>
            <person name="Hua S.X."/>
            <person name="Woyke T."/>
        </authorList>
    </citation>
    <scope>NUCLEOTIDE SEQUENCE [LARGE SCALE GENOMIC DNA]</scope>
    <source>
        <strain evidence="6 7">DSM 2278</strain>
    </source>
</reference>
<feature type="transmembrane region" description="Helical" evidence="4">
    <location>
        <begin position="347"/>
        <end position="366"/>
    </location>
</feature>
<evidence type="ECO:0000256" key="4">
    <source>
        <dbReference type="SAM" id="Phobius"/>
    </source>
</evidence>
<evidence type="ECO:0000256" key="1">
    <source>
        <dbReference type="ARBA" id="ARBA00004906"/>
    </source>
</evidence>
<dbReference type="AlphaFoldDB" id="W9DRC8"/>
<dbReference type="PANTHER" id="PTHR22990">
    <property type="entry name" value="F-BOX ONLY PROTEIN"/>
    <property type="match status" value="1"/>
</dbReference>
<dbReference type="Pfam" id="PF05048">
    <property type="entry name" value="NosD"/>
    <property type="match status" value="2"/>
</dbReference>
<dbReference type="RefSeq" id="WP_023845191.1">
    <property type="nucleotide sequence ID" value="NZ_AZAJ01000001.1"/>
</dbReference>
<dbReference type="OrthoDB" id="142749at2157"/>
<dbReference type="InterPro" id="IPR007742">
    <property type="entry name" value="NosD_dom"/>
</dbReference>
<gene>
    <name evidence="6" type="ORF">MettiDRAFT_1502</name>
</gene>
<evidence type="ECO:0000256" key="3">
    <source>
        <dbReference type="ARBA" id="ARBA00022786"/>
    </source>
</evidence>
<dbReference type="Proteomes" id="UP000019483">
    <property type="component" value="Unassembled WGS sequence"/>
</dbReference>
<dbReference type="InterPro" id="IPR051550">
    <property type="entry name" value="SCF-Subunits/Alg-Epimerases"/>
</dbReference>
<keyword evidence="4" id="KW-0472">Membrane</keyword>
<dbReference type="SMART" id="SM00710">
    <property type="entry name" value="PbH1"/>
    <property type="match status" value="11"/>
</dbReference>
<accession>W9DRC8</accession>
<name>W9DRC8_METTI</name>
<dbReference type="InterPro" id="IPR011050">
    <property type="entry name" value="Pectin_lyase_fold/virulence"/>
</dbReference>
<dbReference type="NCBIfam" id="TIGR03804">
    <property type="entry name" value="para_beta_helix"/>
    <property type="match status" value="4"/>
</dbReference>
<dbReference type="STRING" id="1090322.MettiDRAFT_1502"/>
<dbReference type="InterPro" id="IPR006626">
    <property type="entry name" value="PbH1"/>
</dbReference>
<dbReference type="PANTHER" id="PTHR22990:SF15">
    <property type="entry name" value="F-BOX ONLY PROTEIN 10"/>
    <property type="match status" value="1"/>
</dbReference>
<keyword evidence="7" id="KW-1185">Reference proteome</keyword>
<feature type="domain" description="Carbohydrate-binding/sugar hydrolysis" evidence="5">
    <location>
        <begin position="46"/>
        <end position="181"/>
    </location>
</feature>
<evidence type="ECO:0000313" key="6">
    <source>
        <dbReference type="EMBL" id="ETA68055.1"/>
    </source>
</evidence>
<dbReference type="SUPFAM" id="SSF51126">
    <property type="entry name" value="Pectin lyase-like"/>
    <property type="match status" value="2"/>
</dbReference>